<sequence length="237" mass="28433">MNIVRPSRQYPWFWKRRTLRIRRWRPRRWKRFFYRSNGCGRCYRRFGNGNGYCRMMYKRCSRYVCHKFLFTKVVSVDTEAFVISTRLDDFEQAKRMFELYRSYRISGIKVLYRSDVRGAYAQFAKLDEACVRLGIIPVATENEFNADVSVNQLRLKSRYRELLVTKDFELDRRTLWVDSGQDGVPAQRNPWLSDTSKPHYGLFCKLVNLTDDFKSKTNRCGVLNVSVFIQFRDRKIA</sequence>
<accession>A0A504YVT2</accession>
<dbReference type="Proteomes" id="UP000316759">
    <property type="component" value="Unassembled WGS sequence"/>
</dbReference>
<gene>
    <name evidence="1" type="ORF">FGIG_00891</name>
</gene>
<evidence type="ECO:0000313" key="1">
    <source>
        <dbReference type="EMBL" id="TPP61690.1"/>
    </source>
</evidence>
<organism evidence="1 2">
    <name type="scientific">Fasciola gigantica</name>
    <name type="common">Giant liver fluke</name>
    <dbReference type="NCBI Taxonomy" id="46835"/>
    <lineage>
        <taxon>Eukaryota</taxon>
        <taxon>Metazoa</taxon>
        <taxon>Spiralia</taxon>
        <taxon>Lophotrochozoa</taxon>
        <taxon>Platyhelminthes</taxon>
        <taxon>Trematoda</taxon>
        <taxon>Digenea</taxon>
        <taxon>Plagiorchiida</taxon>
        <taxon>Echinostomata</taxon>
        <taxon>Echinostomatoidea</taxon>
        <taxon>Fasciolidae</taxon>
        <taxon>Fasciola</taxon>
    </lineage>
</organism>
<dbReference type="EMBL" id="SUNJ01007850">
    <property type="protein sequence ID" value="TPP61690.1"/>
    <property type="molecule type" value="Genomic_DNA"/>
</dbReference>
<dbReference type="OrthoDB" id="6266956at2759"/>
<dbReference type="AlphaFoldDB" id="A0A504YVT2"/>
<keyword evidence="2" id="KW-1185">Reference proteome</keyword>
<proteinExistence type="predicted"/>
<reference evidence="1 2" key="1">
    <citation type="submission" date="2019-04" db="EMBL/GenBank/DDBJ databases">
        <title>Annotation for the trematode Fasciola gigantica.</title>
        <authorList>
            <person name="Choi Y.-J."/>
        </authorList>
    </citation>
    <scope>NUCLEOTIDE SEQUENCE [LARGE SCALE GENOMIC DNA]</scope>
    <source>
        <strain evidence="1">Uganda_cow_1</strain>
    </source>
</reference>
<protein>
    <submittedName>
        <fullName evidence="1">Uncharacterized protein</fullName>
    </submittedName>
</protein>
<name>A0A504YVT2_FASGI</name>
<evidence type="ECO:0000313" key="2">
    <source>
        <dbReference type="Proteomes" id="UP000316759"/>
    </source>
</evidence>
<comment type="caution">
    <text evidence="1">The sequence shown here is derived from an EMBL/GenBank/DDBJ whole genome shotgun (WGS) entry which is preliminary data.</text>
</comment>